<evidence type="ECO:0000313" key="3">
    <source>
        <dbReference type="Proteomes" id="UP001203665"/>
    </source>
</evidence>
<name>A0ABT0XNX7_9BACI</name>
<proteinExistence type="predicted"/>
<feature type="chain" id="PRO_5047529216" description="Lipoprotein" evidence="1">
    <location>
        <begin position="22"/>
        <end position="213"/>
    </location>
</feature>
<sequence length="213" mass="24482">MKCNATCGVLFLVMLSGCTTANTEQLETTEQDNIYNGSGIVYQYEPIEHTNSPQPYQVIVDEDFELFSDHEHANYYNMKFLYKPDLENYTFQLKSELGDIEKEVATFSISGANAIEMGLLSSPEYYDFESARSEKEQAEIEHNIKEEIKQNKEYGLEEFKDQLIELAESEPVVVTDEEEDLGIFSFMVETIAEKGYHKFQLAVGNKTIIFLQR</sequence>
<feature type="signal peptide" evidence="1">
    <location>
        <begin position="1"/>
        <end position="21"/>
    </location>
</feature>
<dbReference type="Proteomes" id="UP001203665">
    <property type="component" value="Unassembled WGS sequence"/>
</dbReference>
<dbReference type="PROSITE" id="PS51257">
    <property type="entry name" value="PROKAR_LIPOPROTEIN"/>
    <property type="match status" value="1"/>
</dbReference>
<organism evidence="2 3">
    <name type="scientific">Alkalicoccobacillus plakortidis</name>
    <dbReference type="NCBI Taxonomy" id="444060"/>
    <lineage>
        <taxon>Bacteria</taxon>
        <taxon>Bacillati</taxon>
        <taxon>Bacillota</taxon>
        <taxon>Bacilli</taxon>
        <taxon>Bacillales</taxon>
        <taxon>Bacillaceae</taxon>
        <taxon>Alkalicoccobacillus</taxon>
    </lineage>
</organism>
<evidence type="ECO:0008006" key="4">
    <source>
        <dbReference type="Google" id="ProtNLM"/>
    </source>
</evidence>
<evidence type="ECO:0000313" key="2">
    <source>
        <dbReference type="EMBL" id="MCM2677542.1"/>
    </source>
</evidence>
<evidence type="ECO:0000256" key="1">
    <source>
        <dbReference type="SAM" id="SignalP"/>
    </source>
</evidence>
<keyword evidence="3" id="KW-1185">Reference proteome</keyword>
<dbReference type="RefSeq" id="WP_251611343.1">
    <property type="nucleotide sequence ID" value="NZ_JAMQJY010000004.1"/>
</dbReference>
<gene>
    <name evidence="2" type="ORF">NDM98_20215</name>
</gene>
<comment type="caution">
    <text evidence="2">The sequence shown here is derived from an EMBL/GenBank/DDBJ whole genome shotgun (WGS) entry which is preliminary data.</text>
</comment>
<dbReference type="EMBL" id="JAMQJY010000004">
    <property type="protein sequence ID" value="MCM2677542.1"/>
    <property type="molecule type" value="Genomic_DNA"/>
</dbReference>
<reference evidence="2" key="1">
    <citation type="submission" date="2022-06" db="EMBL/GenBank/DDBJ databases">
        <title>Alkalicoccobacillus porphyridii sp. nov., isolated from a marine red alga, Porphyridium purpureum and reclassification of Shouchella plakortidis and Shouchella gibsonii as Alkalicoccobacillus plakortidis comb. nov. and Alkalicoccobacillus gibsonii comb. nov.</title>
        <authorList>
            <person name="Kim K.H."/>
            <person name="Lee J.K."/>
            <person name="Han D.M."/>
            <person name="Baek J.H."/>
            <person name="Jeon C.O."/>
        </authorList>
    </citation>
    <scope>NUCLEOTIDE SEQUENCE</scope>
    <source>
        <strain evidence="2">DSM 19153</strain>
    </source>
</reference>
<keyword evidence="1" id="KW-0732">Signal</keyword>
<protein>
    <recommendedName>
        <fullName evidence="4">Lipoprotein</fullName>
    </recommendedName>
</protein>
<accession>A0ABT0XNX7</accession>